<name>A0A4R6DYJ6_9RHOO</name>
<dbReference type="EMBL" id="SNVV01000009">
    <property type="protein sequence ID" value="TDN50425.1"/>
    <property type="molecule type" value="Genomic_DNA"/>
</dbReference>
<comment type="caution">
    <text evidence="2">The sequence shown here is derived from an EMBL/GenBank/DDBJ whole genome shotgun (WGS) entry which is preliminary data.</text>
</comment>
<protein>
    <submittedName>
        <fullName evidence="2">Uncharacterized protein</fullName>
    </submittedName>
</protein>
<keyword evidence="1" id="KW-0812">Transmembrane</keyword>
<dbReference type="PROSITE" id="PS51257">
    <property type="entry name" value="PROKAR_LIPOPROTEIN"/>
    <property type="match status" value="1"/>
</dbReference>
<feature type="transmembrane region" description="Helical" evidence="1">
    <location>
        <begin position="31"/>
        <end position="52"/>
    </location>
</feature>
<evidence type="ECO:0000313" key="2">
    <source>
        <dbReference type="EMBL" id="TDN50425.1"/>
    </source>
</evidence>
<sequence>MKELLILLLLVGVWGGCWVLVVKRTKMRRWLAHLCGFLAGWVVAPVAILPFLPPSAPSEKDAAPVAAEAPPPARDVLAISAEDIGAAWPLTIQGGRFGCGEASALLLEHGGVVYALNGTARGRIKNNPDWRDIDAVWDKQRQGGNIGEVISRGIEACKQAGLWNADRQLAKPAPNNSGMAAIICAGYVEDRLLAPKSADFPWGKDARGVWQMPDQVYVIKSYVDSQNAFGAMVRTNYRCEIKAAKGGSGDPGDWRLIKLDFEQ</sequence>
<keyword evidence="1" id="KW-0472">Membrane</keyword>
<dbReference type="AlphaFoldDB" id="A0A4R6DYJ6"/>
<accession>A0A4R6DYJ6</accession>
<evidence type="ECO:0000256" key="1">
    <source>
        <dbReference type="SAM" id="Phobius"/>
    </source>
</evidence>
<keyword evidence="3" id="KW-1185">Reference proteome</keyword>
<proteinExistence type="predicted"/>
<dbReference type="OrthoDB" id="74312at2"/>
<gene>
    <name evidence="2" type="ORF">C7389_109119</name>
</gene>
<evidence type="ECO:0000313" key="3">
    <source>
        <dbReference type="Proteomes" id="UP000295129"/>
    </source>
</evidence>
<organism evidence="2 3">
    <name type="scientific">Azoarcus indigens</name>
    <dbReference type="NCBI Taxonomy" id="29545"/>
    <lineage>
        <taxon>Bacteria</taxon>
        <taxon>Pseudomonadati</taxon>
        <taxon>Pseudomonadota</taxon>
        <taxon>Betaproteobacteria</taxon>
        <taxon>Rhodocyclales</taxon>
        <taxon>Zoogloeaceae</taxon>
        <taxon>Azoarcus</taxon>
    </lineage>
</organism>
<dbReference type="RefSeq" id="WP_133591670.1">
    <property type="nucleotide sequence ID" value="NZ_SNVV01000009.1"/>
</dbReference>
<reference evidence="2 3" key="1">
    <citation type="submission" date="2019-03" db="EMBL/GenBank/DDBJ databases">
        <title>Genomic Encyclopedia of Type Strains, Phase IV (KMG-IV): sequencing the most valuable type-strain genomes for metagenomic binning, comparative biology and taxonomic classification.</title>
        <authorList>
            <person name="Goeker M."/>
        </authorList>
    </citation>
    <scope>NUCLEOTIDE SEQUENCE [LARGE SCALE GENOMIC DNA]</scope>
    <source>
        <strain evidence="2 3">DSM 12121</strain>
    </source>
</reference>
<keyword evidence="1" id="KW-1133">Transmembrane helix</keyword>
<dbReference type="Proteomes" id="UP000295129">
    <property type="component" value="Unassembled WGS sequence"/>
</dbReference>